<evidence type="ECO:0000313" key="2">
    <source>
        <dbReference type="Proteomes" id="UP001059401"/>
    </source>
</evidence>
<sequence>MKITADNPALQELASAITSMGQKGLLPATEAAFQHGAKMIAGAWKDYGSGKKEISGVPPMKKPSNSYVSGVKIKQDSSTEYTISNESKAAPILEYGTSGYDMKMTHPFGKKSRVGLHWNKKTKMLDRVPYLIVPFSWGTPGTVTFHNTMSENIYEIVSRFKKSKVLQETHFEENWAGEAVERHEYKWGNRFKSEDERSYESGMVRMDDKTTKGSTYFTFRVISARSPKNSWINKGIPARHVTEGLQRMYAKEITDGVQAGIRTDLGGV</sequence>
<evidence type="ECO:0000313" key="1">
    <source>
        <dbReference type="EMBL" id="UTY27645.1"/>
    </source>
</evidence>
<protein>
    <submittedName>
        <fullName evidence="1">Uncharacterized protein</fullName>
    </submittedName>
</protein>
<dbReference type="RefSeq" id="WP_255805668.1">
    <property type="nucleotide sequence ID" value="NZ_CP038802.1"/>
</dbReference>
<gene>
    <name evidence="1" type="ORF">E4N76_00580</name>
</gene>
<proteinExistence type="predicted"/>
<name>A0ABY5HTU8_9SPIR</name>
<dbReference type="EMBL" id="CP038802">
    <property type="protein sequence ID" value="UTY27645.1"/>
    <property type="molecule type" value="Genomic_DNA"/>
</dbReference>
<dbReference type="Proteomes" id="UP001059401">
    <property type="component" value="Chromosome"/>
</dbReference>
<organism evidence="1 2">
    <name type="scientific">Treponema putidum</name>
    <dbReference type="NCBI Taxonomy" id="221027"/>
    <lineage>
        <taxon>Bacteria</taxon>
        <taxon>Pseudomonadati</taxon>
        <taxon>Spirochaetota</taxon>
        <taxon>Spirochaetia</taxon>
        <taxon>Spirochaetales</taxon>
        <taxon>Treponemataceae</taxon>
        <taxon>Treponema</taxon>
    </lineage>
</organism>
<accession>A0ABY5HTU8</accession>
<keyword evidence="2" id="KW-1185">Reference proteome</keyword>
<reference evidence="1" key="1">
    <citation type="submission" date="2019-04" db="EMBL/GenBank/DDBJ databases">
        <title>Whole genome sequencing of oral phylogroup 2 treponemes.</title>
        <authorList>
            <person name="Chan Y."/>
            <person name="Zeng H.H."/>
            <person name="Yu X.L."/>
            <person name="Leung W.K."/>
            <person name="Watt R.M."/>
        </authorList>
    </citation>
    <scope>NUCLEOTIDE SEQUENCE</scope>
    <source>
        <strain evidence="1">OMZ 847</strain>
    </source>
</reference>